<gene>
    <name evidence="1" type="ORF">GSTUAT00007871001</name>
</gene>
<proteinExistence type="predicted"/>
<feature type="non-terminal residue" evidence="1">
    <location>
        <position position="1"/>
    </location>
</feature>
<evidence type="ECO:0000313" key="2">
    <source>
        <dbReference type="Proteomes" id="UP001412239"/>
    </source>
</evidence>
<protein>
    <submittedName>
        <fullName evidence="1">Uncharacterized protein</fullName>
    </submittedName>
</protein>
<reference evidence="1" key="1">
    <citation type="submission" date="2015-10" db="EMBL/GenBank/DDBJ databases">
        <authorList>
            <person name="Regsiter A."/>
            <person name="william w."/>
        </authorList>
    </citation>
    <scope>NUCLEOTIDE SEQUENCE</scope>
    <source>
        <strain evidence="1">Montdore</strain>
    </source>
</reference>
<dbReference type="InterPro" id="IPR036770">
    <property type="entry name" value="Ankyrin_rpt-contain_sf"/>
</dbReference>
<dbReference type="SUPFAM" id="SSF48403">
    <property type="entry name" value="Ankyrin repeat"/>
    <property type="match status" value="1"/>
</dbReference>
<dbReference type="InterPro" id="IPR002110">
    <property type="entry name" value="Ankyrin_rpt"/>
</dbReference>
<sequence length="44" mass="5054">VVKQLLDREDVNPNTVDKKGRTPLNWATMKGHECVIRQLLGHKD</sequence>
<keyword evidence="2" id="KW-1185">Reference proteome</keyword>
<dbReference type="Proteomes" id="UP001412239">
    <property type="component" value="Unassembled WGS sequence"/>
</dbReference>
<dbReference type="EMBL" id="LN891150">
    <property type="protein sequence ID" value="CUS08052.1"/>
    <property type="molecule type" value="Genomic_DNA"/>
</dbReference>
<accession>A0A292PK64</accession>
<evidence type="ECO:0000313" key="1">
    <source>
        <dbReference type="EMBL" id="CUS08052.1"/>
    </source>
</evidence>
<dbReference type="Pfam" id="PF12796">
    <property type="entry name" value="Ank_2"/>
    <property type="match status" value="1"/>
</dbReference>
<organism evidence="1 2">
    <name type="scientific">Tuber aestivum</name>
    <name type="common">summer truffle</name>
    <dbReference type="NCBI Taxonomy" id="59557"/>
    <lineage>
        <taxon>Eukaryota</taxon>
        <taxon>Fungi</taxon>
        <taxon>Dikarya</taxon>
        <taxon>Ascomycota</taxon>
        <taxon>Pezizomycotina</taxon>
        <taxon>Pezizomycetes</taxon>
        <taxon>Pezizales</taxon>
        <taxon>Tuberaceae</taxon>
        <taxon>Tuber</taxon>
    </lineage>
</organism>
<name>A0A292PK64_9PEZI</name>
<feature type="non-terminal residue" evidence="1">
    <location>
        <position position="44"/>
    </location>
</feature>
<dbReference type="Gene3D" id="1.25.40.20">
    <property type="entry name" value="Ankyrin repeat-containing domain"/>
    <property type="match status" value="1"/>
</dbReference>
<dbReference type="AlphaFoldDB" id="A0A292PK64"/>